<comment type="caution">
    <text evidence="3">The sequence shown here is derived from an EMBL/GenBank/DDBJ whole genome shotgun (WGS) entry which is preliminary data.</text>
</comment>
<dbReference type="GO" id="GO:0003700">
    <property type="term" value="F:DNA-binding transcription factor activity"/>
    <property type="evidence" value="ECO:0007669"/>
    <property type="project" value="InterPro"/>
</dbReference>
<dbReference type="InterPro" id="IPR036388">
    <property type="entry name" value="WH-like_DNA-bd_sf"/>
</dbReference>
<evidence type="ECO:0000256" key="1">
    <source>
        <dbReference type="ARBA" id="ARBA00023125"/>
    </source>
</evidence>
<feature type="domain" description="HTH arsR-type" evidence="2">
    <location>
        <begin position="2"/>
        <end position="97"/>
    </location>
</feature>
<name>A0A430AF29_9ENTE</name>
<sequence length="224" mass="25381">MKAMDGVPNLTETLKLISDPTRIELLTVLLDHRYYTVTELSKKGHVSLSTTSYHLKKLTDAGWIETYKQGKNVYYGLVDESIATILESLMNVSAPKTIQSYNQKQEYVELSDARTCYTHLAGKFGVSLFEFLIENSYVEKKGYEVIVTDCGKKFFAGIGMRRTEGLVGKLCMDWSERTFHLAGSLGKNICSHFLEQGWIEKSEKNRSIQVTNLCPDWVGLISKK</sequence>
<dbReference type="EMBL" id="NGJZ01000004">
    <property type="protein sequence ID" value="RSU06180.1"/>
    <property type="molecule type" value="Genomic_DNA"/>
</dbReference>
<dbReference type="PANTHER" id="PTHR39168">
    <property type="entry name" value="TRANSCRIPTIONAL REGULATOR-RELATED"/>
    <property type="match status" value="1"/>
</dbReference>
<dbReference type="AlphaFoldDB" id="A0A430AF29"/>
<dbReference type="CDD" id="cd00090">
    <property type="entry name" value="HTH_ARSR"/>
    <property type="match status" value="1"/>
</dbReference>
<dbReference type="Pfam" id="PF01022">
    <property type="entry name" value="HTH_5"/>
    <property type="match status" value="1"/>
</dbReference>
<dbReference type="GO" id="GO:0003677">
    <property type="term" value="F:DNA binding"/>
    <property type="evidence" value="ECO:0007669"/>
    <property type="project" value="UniProtKB-KW"/>
</dbReference>
<dbReference type="Gene3D" id="1.10.10.10">
    <property type="entry name" value="Winged helix-like DNA-binding domain superfamily/Winged helix DNA-binding domain"/>
    <property type="match status" value="1"/>
</dbReference>
<dbReference type="InterPro" id="IPR036390">
    <property type="entry name" value="WH_DNA-bd_sf"/>
</dbReference>
<dbReference type="PANTHER" id="PTHR39168:SF2">
    <property type="entry name" value="HTH-TYPE TRANSCRIPTIONAL REGULATOR CMTR"/>
    <property type="match status" value="1"/>
</dbReference>
<dbReference type="SMART" id="SM00418">
    <property type="entry name" value="HTH_ARSR"/>
    <property type="match status" value="1"/>
</dbReference>
<dbReference type="GO" id="GO:0032791">
    <property type="term" value="F:lead ion binding"/>
    <property type="evidence" value="ECO:0007669"/>
    <property type="project" value="TreeGrafter"/>
</dbReference>
<dbReference type="SUPFAM" id="SSF46785">
    <property type="entry name" value="Winged helix' DNA-binding domain"/>
    <property type="match status" value="1"/>
</dbReference>
<reference evidence="3 4" key="1">
    <citation type="submission" date="2017-05" db="EMBL/GenBank/DDBJ databases">
        <title>Vagococcus spp. assemblies.</title>
        <authorList>
            <person name="Gulvik C.A."/>
        </authorList>
    </citation>
    <scope>NUCLEOTIDE SEQUENCE [LARGE SCALE GENOMIC DNA]</scope>
    <source>
        <strain evidence="3 4">DSM 24756</strain>
    </source>
</reference>
<protein>
    <recommendedName>
        <fullName evidence="2">HTH arsR-type domain-containing protein</fullName>
    </recommendedName>
</protein>
<evidence type="ECO:0000313" key="3">
    <source>
        <dbReference type="EMBL" id="RSU06180.1"/>
    </source>
</evidence>
<dbReference type="Proteomes" id="UP000288669">
    <property type="component" value="Unassembled WGS sequence"/>
</dbReference>
<dbReference type="GO" id="GO:0097063">
    <property type="term" value="F:cadmium ion sensor activity"/>
    <property type="evidence" value="ECO:0007669"/>
    <property type="project" value="TreeGrafter"/>
</dbReference>
<dbReference type="PRINTS" id="PR00778">
    <property type="entry name" value="HTHARSR"/>
</dbReference>
<keyword evidence="1" id="KW-0238">DNA-binding</keyword>
<dbReference type="PROSITE" id="PS50987">
    <property type="entry name" value="HTH_ARSR_2"/>
    <property type="match status" value="1"/>
</dbReference>
<dbReference type="GO" id="GO:0046686">
    <property type="term" value="P:response to cadmium ion"/>
    <property type="evidence" value="ECO:0007669"/>
    <property type="project" value="TreeGrafter"/>
</dbReference>
<gene>
    <name evidence="3" type="ORF">CBF30_10715</name>
</gene>
<accession>A0A430AF29</accession>
<evidence type="ECO:0000259" key="2">
    <source>
        <dbReference type="PROSITE" id="PS50987"/>
    </source>
</evidence>
<dbReference type="NCBIfam" id="NF033788">
    <property type="entry name" value="HTH_metalloreg"/>
    <property type="match status" value="1"/>
</dbReference>
<keyword evidence="4" id="KW-1185">Reference proteome</keyword>
<dbReference type="OrthoDB" id="9797716at2"/>
<proteinExistence type="predicted"/>
<dbReference type="GO" id="GO:0010288">
    <property type="term" value="P:response to lead ion"/>
    <property type="evidence" value="ECO:0007669"/>
    <property type="project" value="TreeGrafter"/>
</dbReference>
<organism evidence="3 4">
    <name type="scientific">Vagococcus entomophilus</name>
    <dbReference type="NCBI Taxonomy" id="1160095"/>
    <lineage>
        <taxon>Bacteria</taxon>
        <taxon>Bacillati</taxon>
        <taxon>Bacillota</taxon>
        <taxon>Bacilli</taxon>
        <taxon>Lactobacillales</taxon>
        <taxon>Enterococcaceae</taxon>
        <taxon>Vagococcus</taxon>
    </lineage>
</organism>
<dbReference type="InterPro" id="IPR052543">
    <property type="entry name" value="HTH_Metal-responsive_Reg"/>
</dbReference>
<dbReference type="InterPro" id="IPR001845">
    <property type="entry name" value="HTH_ArsR_DNA-bd_dom"/>
</dbReference>
<evidence type="ECO:0000313" key="4">
    <source>
        <dbReference type="Proteomes" id="UP000288669"/>
    </source>
</evidence>
<dbReference type="InterPro" id="IPR011991">
    <property type="entry name" value="ArsR-like_HTH"/>
</dbReference>